<feature type="chain" id="PRO_5047431021" evidence="1">
    <location>
        <begin position="41"/>
        <end position="95"/>
    </location>
</feature>
<feature type="signal peptide" evidence="1">
    <location>
        <begin position="1"/>
        <end position="40"/>
    </location>
</feature>
<keyword evidence="3" id="KW-1185">Reference proteome</keyword>
<dbReference type="RefSeq" id="WP_284914855.1">
    <property type="nucleotide sequence ID" value="NZ_CP126980.1"/>
</dbReference>
<accession>A0ABY8W9A7</accession>
<proteinExistence type="predicted"/>
<sequence length="95" mass="9992">MSRSRYRAQAFPRFNRRRMLALTAAGVGVSAASVAGLSLASENGGNETASAKDSSPLIVSVRDAKKGTIDLFSGDSKKTVTDKKLAAQLLKHAGR</sequence>
<organism evidence="2 3">
    <name type="scientific">Actinoplanes oblitus</name>
    <dbReference type="NCBI Taxonomy" id="3040509"/>
    <lineage>
        <taxon>Bacteria</taxon>
        <taxon>Bacillati</taxon>
        <taxon>Actinomycetota</taxon>
        <taxon>Actinomycetes</taxon>
        <taxon>Micromonosporales</taxon>
        <taxon>Micromonosporaceae</taxon>
        <taxon>Actinoplanes</taxon>
    </lineage>
</organism>
<reference evidence="2 3" key="1">
    <citation type="submission" date="2023-06" db="EMBL/GenBank/DDBJ databases">
        <authorList>
            <person name="Yushchuk O."/>
            <person name="Binda E."/>
            <person name="Ruckert-Reed C."/>
            <person name="Fedorenko V."/>
            <person name="Kalinowski J."/>
            <person name="Marinelli F."/>
        </authorList>
    </citation>
    <scope>NUCLEOTIDE SEQUENCE [LARGE SCALE GENOMIC DNA]</scope>
    <source>
        <strain evidence="2 3">NRRL 3884</strain>
    </source>
</reference>
<name>A0ABY8W9A7_9ACTN</name>
<gene>
    <name evidence="2" type="ORF">ACTOB_005633</name>
</gene>
<keyword evidence="1" id="KW-0732">Signal</keyword>
<dbReference type="PROSITE" id="PS51318">
    <property type="entry name" value="TAT"/>
    <property type="match status" value="1"/>
</dbReference>
<evidence type="ECO:0000256" key="1">
    <source>
        <dbReference type="SAM" id="SignalP"/>
    </source>
</evidence>
<dbReference type="InterPro" id="IPR006311">
    <property type="entry name" value="TAT_signal"/>
</dbReference>
<evidence type="ECO:0000313" key="2">
    <source>
        <dbReference type="EMBL" id="WIM93648.1"/>
    </source>
</evidence>
<dbReference type="Proteomes" id="UP001240150">
    <property type="component" value="Chromosome"/>
</dbReference>
<protein>
    <submittedName>
        <fullName evidence="2">Uncharacterized protein</fullName>
    </submittedName>
</protein>
<evidence type="ECO:0000313" key="3">
    <source>
        <dbReference type="Proteomes" id="UP001240150"/>
    </source>
</evidence>
<dbReference type="EMBL" id="CP126980">
    <property type="protein sequence ID" value="WIM93648.1"/>
    <property type="molecule type" value="Genomic_DNA"/>
</dbReference>